<dbReference type="Proteomes" id="UP000608024">
    <property type="component" value="Unassembled WGS sequence"/>
</dbReference>
<feature type="compositionally biased region" description="Gly residues" evidence="1">
    <location>
        <begin position="458"/>
        <end position="474"/>
    </location>
</feature>
<protein>
    <recommendedName>
        <fullName evidence="3">Htaa domain-containing protein</fullName>
    </recommendedName>
</protein>
<keyword evidence="5" id="KW-1185">Reference proteome</keyword>
<name>A0A918ZKY4_9ACTN</name>
<feature type="compositionally biased region" description="Low complexity" evidence="1">
    <location>
        <begin position="261"/>
        <end position="278"/>
    </location>
</feature>
<dbReference type="EMBL" id="BNBT01000036">
    <property type="protein sequence ID" value="GHE58591.1"/>
    <property type="molecule type" value="Genomic_DNA"/>
</dbReference>
<feature type="region of interest" description="Disordered" evidence="1">
    <location>
        <begin position="234"/>
        <end position="284"/>
    </location>
</feature>
<comment type="caution">
    <text evidence="4">The sequence shown here is derived from an EMBL/GenBank/DDBJ whole genome shotgun (WGS) entry which is preliminary data.</text>
</comment>
<feature type="domain" description="Htaa" evidence="3">
    <location>
        <begin position="79"/>
        <end position="235"/>
    </location>
</feature>
<accession>A0A918ZKY4</accession>
<feature type="compositionally biased region" description="Basic and acidic residues" evidence="1">
    <location>
        <begin position="48"/>
        <end position="65"/>
    </location>
</feature>
<feature type="region of interest" description="Disordered" evidence="1">
    <location>
        <begin position="449"/>
        <end position="487"/>
    </location>
</feature>
<evidence type="ECO:0000313" key="5">
    <source>
        <dbReference type="Proteomes" id="UP000608024"/>
    </source>
</evidence>
<organism evidence="4 5">
    <name type="scientific">Streptomyces longispororuber</name>
    <dbReference type="NCBI Taxonomy" id="68230"/>
    <lineage>
        <taxon>Bacteria</taxon>
        <taxon>Bacillati</taxon>
        <taxon>Actinomycetota</taxon>
        <taxon>Actinomycetes</taxon>
        <taxon>Kitasatosporales</taxon>
        <taxon>Streptomycetaceae</taxon>
        <taxon>Streptomyces</taxon>
    </lineage>
</organism>
<evidence type="ECO:0000256" key="2">
    <source>
        <dbReference type="SAM" id="SignalP"/>
    </source>
</evidence>
<dbReference type="AlphaFoldDB" id="A0A918ZKY4"/>
<feature type="region of interest" description="Disordered" evidence="1">
    <location>
        <begin position="35"/>
        <end position="69"/>
    </location>
</feature>
<dbReference type="InterPro" id="IPR007331">
    <property type="entry name" value="Htaa"/>
</dbReference>
<sequence length="530" mass="53042">MAAIRRPLIRAAAIATAATLGASALALPAFAADEPTAGATPDTSAADKSAREKPAAHKSAADEPAARAPQAPTVFSLAGGTLDWGLKKSFRTYVKRVAAGEITTSGGATQAPGNGAFTFGGAKGTYDLGSHALTAAFQGGVRFTSTAHRFDITLADVKVRTRGTTGAIQADVALNGARQNDIDLATLDLTGVRPGQGEGGTTVLKDIPAKLTAAGAKAFDGMYQEGEVLDPATLTVKPGAPVPDPDPKPSPSTPAKPRPTKTPTAKPTPTAGPTTAPARPKKVVGGTLSWGLKESFRRYIAAGGTVTTAGGAKKKANGYVFPYAKATWNARAKTVDASFGGSVRFRYRAHGIDMTFSDLRIKARGAKGTLYADVKAQGRTAGDVKFATLDLSRVSYAAKNDVVLLSKVPAKFTAAGAEQFANDTMGSPYRAGDRIDPVTVELKLSAGARTASAPDDAGSGGAGAASTGTGGTTGGTAPAGSVGGGAGSLARTGTGAPSGALLGVAGAVVATGAGAVYAARRWGPGHAARV</sequence>
<keyword evidence="2" id="KW-0732">Signal</keyword>
<dbReference type="RefSeq" id="WP_190136399.1">
    <property type="nucleotide sequence ID" value="NZ_BNBT01000036.1"/>
</dbReference>
<feature type="domain" description="Htaa" evidence="3">
    <location>
        <begin position="285"/>
        <end position="440"/>
    </location>
</feature>
<feature type="signal peptide" evidence="2">
    <location>
        <begin position="1"/>
        <end position="31"/>
    </location>
</feature>
<evidence type="ECO:0000313" key="4">
    <source>
        <dbReference type="EMBL" id="GHE58591.1"/>
    </source>
</evidence>
<feature type="chain" id="PRO_5037908167" description="Htaa domain-containing protein" evidence="2">
    <location>
        <begin position="32"/>
        <end position="530"/>
    </location>
</feature>
<dbReference type="PROSITE" id="PS51318">
    <property type="entry name" value="TAT"/>
    <property type="match status" value="1"/>
</dbReference>
<evidence type="ECO:0000259" key="3">
    <source>
        <dbReference type="Pfam" id="PF04213"/>
    </source>
</evidence>
<reference evidence="4" key="2">
    <citation type="submission" date="2020-09" db="EMBL/GenBank/DDBJ databases">
        <authorList>
            <person name="Sun Q."/>
            <person name="Ohkuma M."/>
        </authorList>
    </citation>
    <scope>NUCLEOTIDE SEQUENCE</scope>
    <source>
        <strain evidence="4">JCM 4784</strain>
    </source>
</reference>
<evidence type="ECO:0000256" key="1">
    <source>
        <dbReference type="SAM" id="MobiDB-lite"/>
    </source>
</evidence>
<feature type="compositionally biased region" description="Pro residues" evidence="1">
    <location>
        <begin position="240"/>
        <end position="257"/>
    </location>
</feature>
<reference evidence="4" key="1">
    <citation type="journal article" date="2014" name="Int. J. Syst. Evol. Microbiol.">
        <title>Complete genome sequence of Corynebacterium casei LMG S-19264T (=DSM 44701T), isolated from a smear-ripened cheese.</title>
        <authorList>
            <consortium name="US DOE Joint Genome Institute (JGI-PGF)"/>
            <person name="Walter F."/>
            <person name="Albersmeier A."/>
            <person name="Kalinowski J."/>
            <person name="Ruckert C."/>
        </authorList>
    </citation>
    <scope>NUCLEOTIDE SEQUENCE</scope>
    <source>
        <strain evidence="4">JCM 4784</strain>
    </source>
</reference>
<dbReference type="Pfam" id="PF04213">
    <property type="entry name" value="HtaA"/>
    <property type="match status" value="2"/>
</dbReference>
<gene>
    <name evidence="4" type="ORF">GCM10018785_29810</name>
</gene>
<proteinExistence type="predicted"/>
<dbReference type="InterPro" id="IPR006311">
    <property type="entry name" value="TAT_signal"/>
</dbReference>